<evidence type="ECO:0000313" key="6">
    <source>
        <dbReference type="EMBL" id="KEF58679.1"/>
    </source>
</evidence>
<dbReference type="PANTHER" id="PTHR48050">
    <property type="entry name" value="STEROL 3-BETA-GLUCOSYLTRANSFERASE"/>
    <property type="match status" value="1"/>
</dbReference>
<dbReference type="GO" id="GO:0016906">
    <property type="term" value="F:sterol 3-beta-glucosyltransferase activity"/>
    <property type="evidence" value="ECO:0007669"/>
    <property type="project" value="UniProtKB-ARBA"/>
</dbReference>
<dbReference type="PANTHER" id="PTHR48050:SF27">
    <property type="entry name" value="GLUCOSYLTRANSFERASE, PUTATIVE (AFU_ORTHOLOGUE AFUA_7G04880)-RELATED"/>
    <property type="match status" value="1"/>
</dbReference>
<dbReference type="FunFam" id="3.40.50.2000:FF:000100">
    <property type="entry name" value="Glycosyltransferase family 1 protein"/>
    <property type="match status" value="1"/>
</dbReference>
<evidence type="ECO:0000259" key="4">
    <source>
        <dbReference type="Pfam" id="PF03033"/>
    </source>
</evidence>
<dbReference type="Pfam" id="PF03033">
    <property type="entry name" value="Glyco_transf_28"/>
    <property type="match status" value="1"/>
</dbReference>
<organism evidence="6 7">
    <name type="scientific">Exophiala aquamarina CBS 119918</name>
    <dbReference type="NCBI Taxonomy" id="1182545"/>
    <lineage>
        <taxon>Eukaryota</taxon>
        <taxon>Fungi</taxon>
        <taxon>Dikarya</taxon>
        <taxon>Ascomycota</taxon>
        <taxon>Pezizomycotina</taxon>
        <taxon>Eurotiomycetes</taxon>
        <taxon>Chaetothyriomycetidae</taxon>
        <taxon>Chaetothyriales</taxon>
        <taxon>Herpotrichiellaceae</taxon>
        <taxon>Exophiala</taxon>
    </lineage>
</organism>
<dbReference type="GO" id="GO:0006629">
    <property type="term" value="P:lipid metabolic process"/>
    <property type="evidence" value="ECO:0007669"/>
    <property type="project" value="UniProtKB-KW"/>
</dbReference>
<evidence type="ECO:0000313" key="7">
    <source>
        <dbReference type="Proteomes" id="UP000027920"/>
    </source>
</evidence>
<evidence type="ECO:0000259" key="5">
    <source>
        <dbReference type="Pfam" id="PF06722"/>
    </source>
</evidence>
<dbReference type="Gene3D" id="3.40.50.2000">
    <property type="entry name" value="Glycogen Phosphorylase B"/>
    <property type="match status" value="2"/>
</dbReference>
<keyword evidence="2" id="KW-0443">Lipid metabolism</keyword>
<proteinExistence type="predicted"/>
<dbReference type="Proteomes" id="UP000027920">
    <property type="component" value="Unassembled WGS sequence"/>
</dbReference>
<dbReference type="SUPFAM" id="SSF53756">
    <property type="entry name" value="UDP-Glycosyltransferase/glycogen phosphorylase"/>
    <property type="match status" value="1"/>
</dbReference>
<dbReference type="InterPro" id="IPR010610">
    <property type="entry name" value="EryCIII-like_C"/>
</dbReference>
<protein>
    <submittedName>
        <fullName evidence="6">Uncharacterized protein</fullName>
    </submittedName>
</protein>
<dbReference type="RefSeq" id="XP_013261269.1">
    <property type="nucleotide sequence ID" value="XM_013405815.1"/>
</dbReference>
<accession>A0A072PEW8</accession>
<evidence type="ECO:0000256" key="3">
    <source>
        <dbReference type="SAM" id="MobiDB-lite"/>
    </source>
</evidence>
<dbReference type="HOGENOM" id="CLU_000537_1_2_1"/>
<dbReference type="AlphaFoldDB" id="A0A072PEW8"/>
<dbReference type="InterPro" id="IPR004276">
    <property type="entry name" value="GlycoTrans_28_N"/>
</dbReference>
<dbReference type="InterPro" id="IPR002213">
    <property type="entry name" value="UDP_glucos_trans"/>
</dbReference>
<evidence type="ECO:0000256" key="2">
    <source>
        <dbReference type="ARBA" id="ARBA00023098"/>
    </source>
</evidence>
<name>A0A072PEW8_9EURO</name>
<dbReference type="GeneID" id="25281522"/>
<feature type="compositionally biased region" description="Polar residues" evidence="3">
    <location>
        <begin position="20"/>
        <end position="32"/>
    </location>
</feature>
<comment type="caution">
    <text evidence="6">The sequence shown here is derived from an EMBL/GenBank/DDBJ whole genome shotgun (WGS) entry which is preliminary data.</text>
</comment>
<dbReference type="CDD" id="cd03784">
    <property type="entry name" value="GT1_Gtf-like"/>
    <property type="match status" value="1"/>
</dbReference>
<dbReference type="STRING" id="1182545.A0A072PEW8"/>
<evidence type="ECO:0000256" key="1">
    <source>
        <dbReference type="ARBA" id="ARBA00022679"/>
    </source>
</evidence>
<dbReference type="VEuPathDB" id="FungiDB:A1O9_06605"/>
<dbReference type="OrthoDB" id="5835829at2759"/>
<gene>
    <name evidence="6" type="ORF">A1O9_06605</name>
</gene>
<keyword evidence="1" id="KW-0808">Transferase</keyword>
<dbReference type="EMBL" id="AMGV01000004">
    <property type="protein sequence ID" value="KEF58679.1"/>
    <property type="molecule type" value="Genomic_DNA"/>
</dbReference>
<sequence length="779" mass="84749">MGKAKEKAPAQRLSLPQPPQLDSRSSDYSQSPPEEDSPIDESLFQDTTDVLEDGRVSVNLDSKLAHVFAKLIEASDDIEPVVEPPPAYEIEDSIAPEKWELPLSIVIQVVGSRGDVQPFVALGQELRSYGHRVRVATHGVFKDFVRSAGLEFFPIGGDPAELMAYMVKNPGLIPSMKTLREGDIGRKREMIRDILEGCWESCITPDPDTEEPFVANAIIANPPSFAHVHCAEALGIPLHIIFTMPWTPTRAYSHPLANVRNNTTDPRMANYVSYAMVQLLTWNGIGDVVQKWRRSIDLEHLPTSEAPFIMESLQIPHTYCWSPALVPKPQDWGKHIDVCGFLFRDVPSYDPPQELDDFLKAGAPPVYIGFGSIVVDDPEALIKTVLEAVKKSGVRAIVSKGWSNLGSAGSDENIYFIGDCPHEWLFQQVAAVVHHGGAGTTACGLLNGRPTTVVPFFGDQPFWGKMVATAKAGPDPIPYKKLNSTNLCDAILYCLTEVAQEAAAVVADKMRLERGVKTAIASFHRNLPVENMGCDLIPSLPATWSYTKSKRPIKLSGAAAEILLQSHKLKSSDLIWYKPKPIYVQNRRWDVVSGTVSSGLGLNYDLLAALSGIYRNPREMYKLKERQRARAVSTSGASGSNVGLEDENSDLTSLEVAKMVGASAKGIAQFTGVGVRGLLADVPVAVAEGLRNTPKLYGEMVTDHAPVTDWKSGISVAGSNFAHQMAEGLSDLIVQPTKGLKQEGVIGFGKGIAKGAVQTLTKPGSGMPDLESLRAPKLY</sequence>
<reference evidence="6 7" key="1">
    <citation type="submission" date="2013-03" db="EMBL/GenBank/DDBJ databases">
        <title>The Genome Sequence of Exophiala aquamarina CBS 119918.</title>
        <authorList>
            <consortium name="The Broad Institute Genomics Platform"/>
            <person name="Cuomo C."/>
            <person name="de Hoog S."/>
            <person name="Gorbushina A."/>
            <person name="Walker B."/>
            <person name="Young S.K."/>
            <person name="Zeng Q."/>
            <person name="Gargeya S."/>
            <person name="Fitzgerald M."/>
            <person name="Haas B."/>
            <person name="Abouelleil A."/>
            <person name="Allen A.W."/>
            <person name="Alvarado L."/>
            <person name="Arachchi H.M."/>
            <person name="Berlin A.M."/>
            <person name="Chapman S.B."/>
            <person name="Gainer-Dewar J."/>
            <person name="Goldberg J."/>
            <person name="Griggs A."/>
            <person name="Gujja S."/>
            <person name="Hansen M."/>
            <person name="Howarth C."/>
            <person name="Imamovic A."/>
            <person name="Ireland A."/>
            <person name="Larimer J."/>
            <person name="McCowan C."/>
            <person name="Murphy C."/>
            <person name="Pearson M."/>
            <person name="Poon T.W."/>
            <person name="Priest M."/>
            <person name="Roberts A."/>
            <person name="Saif S."/>
            <person name="Shea T."/>
            <person name="Sisk P."/>
            <person name="Sykes S."/>
            <person name="Wortman J."/>
            <person name="Nusbaum C."/>
            <person name="Birren B."/>
        </authorList>
    </citation>
    <scope>NUCLEOTIDE SEQUENCE [LARGE SCALE GENOMIC DNA]</scope>
    <source>
        <strain evidence="6 7">CBS 119918</strain>
    </source>
</reference>
<feature type="region of interest" description="Disordered" evidence="3">
    <location>
        <begin position="1"/>
        <end position="42"/>
    </location>
</feature>
<dbReference type="FunFam" id="3.40.50.2000:FF:000009">
    <property type="entry name" value="Sterol 3-beta-glucosyltransferase UGT80A2"/>
    <property type="match status" value="1"/>
</dbReference>
<dbReference type="GO" id="GO:0005975">
    <property type="term" value="P:carbohydrate metabolic process"/>
    <property type="evidence" value="ECO:0007669"/>
    <property type="project" value="InterPro"/>
</dbReference>
<keyword evidence="7" id="KW-1185">Reference proteome</keyword>
<feature type="domain" description="Glycosyltransferase family 28 N-terminal" evidence="4">
    <location>
        <begin position="105"/>
        <end position="252"/>
    </location>
</feature>
<dbReference type="InterPro" id="IPR050426">
    <property type="entry name" value="Glycosyltransferase_28"/>
</dbReference>
<feature type="domain" description="Erythromycin biosynthesis protein CIII-like C-terminal" evidence="5">
    <location>
        <begin position="412"/>
        <end position="508"/>
    </location>
</feature>
<dbReference type="Pfam" id="PF06722">
    <property type="entry name" value="EryCIII-like_C"/>
    <property type="match status" value="1"/>
</dbReference>